<feature type="compositionally biased region" description="Basic residues" evidence="7">
    <location>
        <begin position="327"/>
        <end position="347"/>
    </location>
</feature>
<comment type="subcellular location">
    <subcellularLocation>
        <location evidence="1">Nucleus</location>
    </subcellularLocation>
</comment>
<evidence type="ECO:0000256" key="5">
    <source>
        <dbReference type="ARBA" id="ARBA00023163"/>
    </source>
</evidence>
<feature type="compositionally biased region" description="Low complexity" evidence="7">
    <location>
        <begin position="76"/>
        <end position="85"/>
    </location>
</feature>
<feature type="compositionally biased region" description="Low complexity" evidence="7">
    <location>
        <begin position="634"/>
        <end position="645"/>
    </location>
</feature>
<feature type="compositionally biased region" description="Low complexity" evidence="7">
    <location>
        <begin position="373"/>
        <end position="393"/>
    </location>
</feature>
<dbReference type="PANTHER" id="PTHR13392">
    <property type="entry name" value="ATAXIN 1"/>
    <property type="match status" value="1"/>
</dbReference>
<keyword evidence="2" id="KW-0678">Repressor</keyword>
<feature type="region of interest" description="Disordered" evidence="7">
    <location>
        <begin position="634"/>
        <end position="657"/>
    </location>
</feature>
<organism evidence="9">
    <name type="scientific">Corethrella appendiculata</name>
    <dbReference type="NCBI Taxonomy" id="1370023"/>
    <lineage>
        <taxon>Eukaryota</taxon>
        <taxon>Metazoa</taxon>
        <taxon>Ecdysozoa</taxon>
        <taxon>Arthropoda</taxon>
        <taxon>Hexapoda</taxon>
        <taxon>Insecta</taxon>
        <taxon>Pterygota</taxon>
        <taxon>Neoptera</taxon>
        <taxon>Endopterygota</taxon>
        <taxon>Diptera</taxon>
        <taxon>Nematocera</taxon>
        <taxon>Culicoidea</taxon>
        <taxon>Chaoboridae</taxon>
        <taxon>Corethrella</taxon>
    </lineage>
</organism>
<feature type="compositionally biased region" description="Low complexity" evidence="7">
    <location>
        <begin position="216"/>
        <end position="236"/>
    </location>
</feature>
<dbReference type="SMART" id="SM00536">
    <property type="entry name" value="AXH"/>
    <property type="match status" value="1"/>
</dbReference>
<feature type="region of interest" description="Disordered" evidence="7">
    <location>
        <begin position="323"/>
        <end position="359"/>
    </location>
</feature>
<dbReference type="GO" id="GO:0005634">
    <property type="term" value="C:nucleus"/>
    <property type="evidence" value="ECO:0007669"/>
    <property type="project" value="UniProtKB-SubCell"/>
</dbReference>
<feature type="compositionally biased region" description="Low complexity" evidence="7">
    <location>
        <begin position="686"/>
        <end position="712"/>
    </location>
</feature>
<dbReference type="GO" id="GO:0003723">
    <property type="term" value="F:RNA binding"/>
    <property type="evidence" value="ECO:0007669"/>
    <property type="project" value="InterPro"/>
</dbReference>
<feature type="region of interest" description="Disordered" evidence="7">
    <location>
        <begin position="570"/>
        <end position="591"/>
    </location>
</feature>
<dbReference type="InterPro" id="IPR043404">
    <property type="entry name" value="ATAXIN1-like"/>
</dbReference>
<dbReference type="GO" id="GO:0006355">
    <property type="term" value="P:regulation of DNA-templated transcription"/>
    <property type="evidence" value="ECO:0007669"/>
    <property type="project" value="InterPro"/>
</dbReference>
<dbReference type="Pfam" id="PF08517">
    <property type="entry name" value="AXH"/>
    <property type="match status" value="1"/>
</dbReference>
<feature type="compositionally biased region" description="Polar residues" evidence="7">
    <location>
        <begin position="86"/>
        <end position="111"/>
    </location>
</feature>
<evidence type="ECO:0000256" key="6">
    <source>
        <dbReference type="ARBA" id="ARBA00023242"/>
    </source>
</evidence>
<feature type="compositionally biased region" description="Low complexity" evidence="7">
    <location>
        <begin position="348"/>
        <end position="359"/>
    </location>
</feature>
<feature type="domain" description="AXH" evidence="8">
    <location>
        <begin position="440"/>
        <end position="572"/>
    </location>
</feature>
<dbReference type="PROSITE" id="PS51148">
    <property type="entry name" value="AXH"/>
    <property type="match status" value="1"/>
</dbReference>
<keyword evidence="6" id="KW-0539">Nucleus</keyword>
<evidence type="ECO:0000256" key="4">
    <source>
        <dbReference type="ARBA" id="ARBA00023125"/>
    </source>
</evidence>
<feature type="compositionally biased region" description="Low complexity" evidence="7">
    <location>
        <begin position="575"/>
        <end position="591"/>
    </location>
</feature>
<feature type="region of interest" description="Disordered" evidence="7">
    <location>
        <begin position="202"/>
        <end position="273"/>
    </location>
</feature>
<name>U5EQ37_9DIPT</name>
<evidence type="ECO:0000313" key="9">
    <source>
        <dbReference type="EMBL" id="JAB55392.1"/>
    </source>
</evidence>
<dbReference type="SUPFAM" id="SSF102031">
    <property type="entry name" value="AXH domain"/>
    <property type="match status" value="1"/>
</dbReference>
<dbReference type="PANTHER" id="PTHR13392:SF13">
    <property type="entry name" value="AXH DOMAIN-CONTAINING PROTEIN"/>
    <property type="match status" value="1"/>
</dbReference>
<protein>
    <recommendedName>
        <fullName evidence="8">AXH domain-containing protein</fullName>
    </recommendedName>
</protein>
<keyword evidence="4" id="KW-0238">DNA-binding</keyword>
<feature type="region of interest" description="Disordered" evidence="7">
    <location>
        <begin position="372"/>
        <end position="430"/>
    </location>
</feature>
<evidence type="ECO:0000256" key="1">
    <source>
        <dbReference type="ARBA" id="ARBA00004123"/>
    </source>
</evidence>
<reference evidence="9" key="1">
    <citation type="journal article" date="2014" name="Insect Biochem. Mol. Biol.">
        <title>An insight into the sialome of the frog biting fly, Corethrella appendiculata.</title>
        <authorList>
            <person name="Ribeiro J.M.C."/>
            <person name="Chagas A.C."/>
            <person name="Pham V.M."/>
            <person name="Lounibos L.P."/>
            <person name="Calvo E."/>
        </authorList>
    </citation>
    <scope>NUCLEOTIDE SEQUENCE</scope>
    <source>
        <tissue evidence="9">Salivary glands</tissue>
    </source>
</reference>
<dbReference type="EMBL" id="GANO01004479">
    <property type="protein sequence ID" value="JAB55392.1"/>
    <property type="molecule type" value="mRNA"/>
</dbReference>
<accession>U5EQ37</accession>
<feature type="region of interest" description="Disordered" evidence="7">
    <location>
        <begin position="76"/>
        <end position="134"/>
    </location>
</feature>
<dbReference type="AlphaFoldDB" id="U5EQ37"/>
<evidence type="ECO:0000256" key="7">
    <source>
        <dbReference type="SAM" id="MobiDB-lite"/>
    </source>
</evidence>
<evidence type="ECO:0000256" key="2">
    <source>
        <dbReference type="ARBA" id="ARBA00022491"/>
    </source>
</evidence>
<keyword evidence="5" id="KW-0804">Transcription</keyword>
<keyword evidence="3" id="KW-0805">Transcription regulation</keyword>
<evidence type="ECO:0000256" key="3">
    <source>
        <dbReference type="ARBA" id="ARBA00023015"/>
    </source>
</evidence>
<dbReference type="InterPro" id="IPR036096">
    <property type="entry name" value="Ataxin_AXH_dom_sf"/>
</dbReference>
<dbReference type="GO" id="GO:0003677">
    <property type="term" value="F:DNA binding"/>
    <property type="evidence" value="ECO:0007669"/>
    <property type="project" value="UniProtKB-KW"/>
</dbReference>
<dbReference type="SUPFAM" id="SSF81995">
    <property type="entry name" value="beta-sandwich domain of Sec23/24"/>
    <property type="match status" value="1"/>
</dbReference>
<feature type="region of interest" description="Disordered" evidence="7">
    <location>
        <begin position="686"/>
        <end position="773"/>
    </location>
</feature>
<dbReference type="Gene3D" id="2.170.16.10">
    <property type="entry name" value="Hedgehog/Intein (Hint) domain"/>
    <property type="match status" value="1"/>
</dbReference>
<proteinExistence type="evidence at transcript level"/>
<dbReference type="InterPro" id="IPR003652">
    <property type="entry name" value="Ataxin_AXH_dom"/>
</dbReference>
<sequence length="773" mass="86077">MLSAVESLLPGRIYSHPYAGPTAATTSLLNQLPTASLPLLNSSFNEMSVAEFARPHPKQRYNDALLRNGLSVRSASSSSVSAQSSGTKYSDQQQNGPVNLAVSSNTSSIESTHLHHNHQPHTAKSALEYQQEQQKQLVESDIGKLYSSNSRLSSFYSSPAAIDTNNYQALNFSLYGNPYGYPPPTHLDNRLLQRTYLSTQREPYNPTYLPSALTYSQSLNNNDSSNNFNLNGNSRNGGDEASLTNGKSKLLLSPPVPTGPMHQHHPHSNLVEKSPNKLHENDIKAPPIMNAIFPHGERTYLNGAKTTHSIESFIKEKENSKLDKPSMLHHPHSIYHPHHHHPHHHHQQQQQQQQHLSSNSLPSHHLKLEQLHNQHQQQQQHQHLQHQQQQHQSQIDRNNVGFKIPSGKEGSLKHRILTRPSYGDKDSRRKNSITNKISTVFKTSDNGTTTNFTKGSLIELANGEYRRVEDVRTEDFVLLAEKSAELQLTESTTVKITINRHNNSNVIITFSHENNRSRTDIEASIEHPFFVYGQGWASCNPEKTLQLFGLKCQRLQVGDICLSLRPRERKLQRHSTPNTSSIASPSSSTASVFTTPHEQQAHLQLDKTSKELLLQNLPQNLSRRSTSHTILTTATSTAVSSRATAPQPQPTHLNLPPSLPPFAIPNFSSPNLSLSSLYSNLSVNSKHLSPSLTSTPSSASTAPPASIAPSAPNCSNDNDQPVSMIIDKNSKNSTTNDEDEDHVIDASLSRKRRWSAPDNIFDEEQPNNKNFIK</sequence>
<evidence type="ECO:0000259" key="8">
    <source>
        <dbReference type="PROSITE" id="PS51148"/>
    </source>
</evidence>